<evidence type="ECO:0000313" key="9">
    <source>
        <dbReference type="Proteomes" id="UP000018208"/>
    </source>
</evidence>
<gene>
    <name evidence="7" type="ORF">SS50377_18700</name>
    <name evidence="8" type="ORF">SS50377_25255</name>
</gene>
<sequence length="382" mass="43353">MQIYTNQAPAQELLTQIAQVDTTPIKNLTQLLTAHYQKIIPEQISEKFIINEKSKSEQYTLLGTEIIKQGKVALLIMAGGAATRLGASCPKGAFPLNNSCLFEIIIKNAIRIGSPDIIILLSRATADTEKFFKQNDFFKYNQNKLTFVYQAEYPVVTPTGEILALEHQILQSPNGNAGFLPALAAVNLRNYEFLHVIGVDNPFVKPLEAEMLGFAIQRDLDVVNRVIRPKRNEKVGICGFKRNDCRWQSQIVDLSQVLPEIAPTVFEYSEVNFDEIDLANSFGSIANHLFSTRILLKIQEIQQVGMAVPFHLAIKKVSFFDFQERKIVVPERENAVKFEHFIFDYFHFCEVAKFGVFECSRDEFQPLKEVGDIEGILERLME</sequence>
<dbReference type="GO" id="GO:0006048">
    <property type="term" value="P:UDP-N-acetylglucosamine biosynthetic process"/>
    <property type="evidence" value="ECO:0007669"/>
    <property type="project" value="TreeGrafter"/>
</dbReference>
<evidence type="ECO:0000256" key="6">
    <source>
        <dbReference type="ARBA" id="ARBA00048493"/>
    </source>
</evidence>
<comment type="pathway">
    <text evidence="1">Nucleotide-sugar biosynthesis; UDP-N-acetyl-alpha-D-glucosamine biosynthesis; UDP-N-acetyl-alpha-D-glucosamine from N-acetyl-alpha-D-glucosamine 1-phosphate: step 1/1.</text>
</comment>
<dbReference type="EMBL" id="AUWU02000005">
    <property type="protein sequence ID" value="KAH0573136.1"/>
    <property type="molecule type" value="Genomic_DNA"/>
</dbReference>
<dbReference type="GO" id="GO:0003977">
    <property type="term" value="F:UDP-N-acetylglucosamine diphosphorylase activity"/>
    <property type="evidence" value="ECO:0007669"/>
    <property type="project" value="UniProtKB-EC"/>
</dbReference>
<dbReference type="InterPro" id="IPR039741">
    <property type="entry name" value="UDP-sugar_pyrophosphorylase"/>
</dbReference>
<keyword evidence="4" id="KW-0808">Transferase</keyword>
<dbReference type="PANTHER" id="PTHR11952:SF2">
    <property type="entry name" value="LD24639P"/>
    <property type="match status" value="1"/>
</dbReference>
<dbReference type="AlphaFoldDB" id="V6LMC0"/>
<dbReference type="VEuPathDB" id="GiardiaDB:SS50377_25255"/>
<dbReference type="SUPFAM" id="SSF53448">
    <property type="entry name" value="Nucleotide-diphospho-sugar transferases"/>
    <property type="match status" value="1"/>
</dbReference>
<dbReference type="EMBL" id="KI546167">
    <property type="protein sequence ID" value="EST41864.1"/>
    <property type="molecule type" value="Genomic_DNA"/>
</dbReference>
<evidence type="ECO:0000256" key="3">
    <source>
        <dbReference type="ARBA" id="ARBA00012457"/>
    </source>
</evidence>
<comment type="catalytic activity">
    <reaction evidence="6">
        <text>N-acetyl-alpha-D-glucosamine 1-phosphate + UTP + H(+) = UDP-N-acetyl-alpha-D-glucosamine + diphosphate</text>
        <dbReference type="Rhea" id="RHEA:13509"/>
        <dbReference type="ChEBI" id="CHEBI:15378"/>
        <dbReference type="ChEBI" id="CHEBI:33019"/>
        <dbReference type="ChEBI" id="CHEBI:46398"/>
        <dbReference type="ChEBI" id="CHEBI:57705"/>
        <dbReference type="ChEBI" id="CHEBI:57776"/>
        <dbReference type="EC" id="2.7.7.23"/>
    </reaction>
</comment>
<reference evidence="8" key="2">
    <citation type="submission" date="2020-12" db="EMBL/GenBank/DDBJ databases">
        <title>New Spironucleus salmonicida genome in near-complete chromosomes.</title>
        <authorList>
            <person name="Xu F."/>
            <person name="Kurt Z."/>
            <person name="Jimenez-Gonzalez A."/>
            <person name="Astvaldsson A."/>
            <person name="Andersson J.O."/>
            <person name="Svard S.G."/>
        </authorList>
    </citation>
    <scope>NUCLEOTIDE SEQUENCE</scope>
    <source>
        <strain evidence="8">ATCC 50377</strain>
    </source>
</reference>
<evidence type="ECO:0000313" key="8">
    <source>
        <dbReference type="EMBL" id="KAH0573136.1"/>
    </source>
</evidence>
<keyword evidence="5" id="KW-0548">Nucleotidyltransferase</keyword>
<dbReference type="PANTHER" id="PTHR11952">
    <property type="entry name" value="UDP- GLUCOSE PYROPHOSPHORYLASE"/>
    <property type="match status" value="1"/>
</dbReference>
<dbReference type="Gene3D" id="3.90.550.10">
    <property type="entry name" value="Spore Coat Polysaccharide Biosynthesis Protein SpsA, Chain A"/>
    <property type="match status" value="1"/>
</dbReference>
<evidence type="ECO:0000256" key="4">
    <source>
        <dbReference type="ARBA" id="ARBA00022679"/>
    </source>
</evidence>
<accession>V6LMC0</accession>
<keyword evidence="9" id="KW-1185">Reference proteome</keyword>
<protein>
    <recommendedName>
        <fullName evidence="3">UDP-N-acetylglucosamine diphosphorylase</fullName>
        <ecNumber evidence="3">2.7.7.23</ecNumber>
    </recommendedName>
</protein>
<name>V6LMC0_9EUKA</name>
<dbReference type="InterPro" id="IPR029044">
    <property type="entry name" value="Nucleotide-diphossugar_trans"/>
</dbReference>
<evidence type="ECO:0000256" key="1">
    <source>
        <dbReference type="ARBA" id="ARBA00005208"/>
    </source>
</evidence>
<evidence type="ECO:0000256" key="2">
    <source>
        <dbReference type="ARBA" id="ARBA00010401"/>
    </source>
</evidence>
<proteinExistence type="inferred from homology"/>
<dbReference type="Proteomes" id="UP000018208">
    <property type="component" value="Unassembled WGS sequence"/>
</dbReference>
<evidence type="ECO:0000313" key="7">
    <source>
        <dbReference type="EMBL" id="EST41864.1"/>
    </source>
</evidence>
<organism evidence="7">
    <name type="scientific">Spironucleus salmonicida</name>
    <dbReference type="NCBI Taxonomy" id="348837"/>
    <lineage>
        <taxon>Eukaryota</taxon>
        <taxon>Metamonada</taxon>
        <taxon>Diplomonadida</taxon>
        <taxon>Hexamitidae</taxon>
        <taxon>Hexamitinae</taxon>
        <taxon>Spironucleus</taxon>
    </lineage>
</organism>
<comment type="similarity">
    <text evidence="2">Belongs to the UDPGP type 1 family.</text>
</comment>
<dbReference type="OrthoDB" id="532420at2759"/>
<dbReference type="Pfam" id="PF01704">
    <property type="entry name" value="UDPGP"/>
    <property type="match status" value="1"/>
</dbReference>
<reference evidence="7 8" key="1">
    <citation type="journal article" date="2014" name="PLoS Genet.">
        <title>The Genome of Spironucleus salmonicida Highlights a Fish Pathogen Adapted to Fluctuating Environments.</title>
        <authorList>
            <person name="Xu F."/>
            <person name="Jerlstrom-Hultqvist J."/>
            <person name="Einarsson E."/>
            <person name="Astvaldsson A."/>
            <person name="Svard S.G."/>
            <person name="Andersson J.O."/>
        </authorList>
    </citation>
    <scope>NUCLEOTIDE SEQUENCE</scope>
    <source>
        <strain evidence="8">ATCC 50377</strain>
    </source>
</reference>
<dbReference type="InterPro" id="IPR002618">
    <property type="entry name" value="UDPGP_fam"/>
</dbReference>
<dbReference type="EC" id="2.7.7.23" evidence="3"/>
<evidence type="ECO:0000256" key="5">
    <source>
        <dbReference type="ARBA" id="ARBA00022695"/>
    </source>
</evidence>